<dbReference type="EMBL" id="JANPWB010000012">
    <property type="protein sequence ID" value="KAJ1114588.1"/>
    <property type="molecule type" value="Genomic_DNA"/>
</dbReference>
<keyword evidence="2" id="KW-1185">Reference proteome</keyword>
<sequence>MVEDGIIGTDHSQFADLLDETKKEGADIEWLKEAPCQEEDLGGVGKRVASASWLPDEKIPCHNLGRLRKSSAFRDRGNGAHWRMPQGHRQAPALVCSQPRPRQHRQTNEGKLPLWAGAATLLVGRWRLRKTEQSDLGDCGGLRACPLSGYSWRNSTGRVGRGLAMLKRWTAEARDFPLMVSLSSAEGAEIIRLRVGE</sequence>
<comment type="caution">
    <text evidence="1">The sequence shown here is derived from an EMBL/GenBank/DDBJ whole genome shotgun (WGS) entry which is preliminary data.</text>
</comment>
<evidence type="ECO:0000313" key="2">
    <source>
        <dbReference type="Proteomes" id="UP001066276"/>
    </source>
</evidence>
<proteinExistence type="predicted"/>
<dbReference type="Proteomes" id="UP001066276">
    <property type="component" value="Chromosome 8"/>
</dbReference>
<accession>A0AAV7NJP7</accession>
<dbReference type="AlphaFoldDB" id="A0AAV7NJP7"/>
<reference evidence="1" key="1">
    <citation type="journal article" date="2022" name="bioRxiv">
        <title>Sequencing and chromosome-scale assembly of the giantPleurodeles waltlgenome.</title>
        <authorList>
            <person name="Brown T."/>
            <person name="Elewa A."/>
            <person name="Iarovenko S."/>
            <person name="Subramanian E."/>
            <person name="Araus A.J."/>
            <person name="Petzold A."/>
            <person name="Susuki M."/>
            <person name="Suzuki K.-i.T."/>
            <person name="Hayashi T."/>
            <person name="Toyoda A."/>
            <person name="Oliveira C."/>
            <person name="Osipova E."/>
            <person name="Leigh N.D."/>
            <person name="Simon A."/>
            <person name="Yun M.H."/>
        </authorList>
    </citation>
    <scope>NUCLEOTIDE SEQUENCE</scope>
    <source>
        <strain evidence="1">20211129_DDA</strain>
        <tissue evidence="1">Liver</tissue>
    </source>
</reference>
<protein>
    <submittedName>
        <fullName evidence="1">Uncharacterized protein</fullName>
    </submittedName>
</protein>
<gene>
    <name evidence="1" type="ORF">NDU88_002823</name>
</gene>
<evidence type="ECO:0000313" key="1">
    <source>
        <dbReference type="EMBL" id="KAJ1114588.1"/>
    </source>
</evidence>
<name>A0AAV7NJP7_PLEWA</name>
<organism evidence="1 2">
    <name type="scientific">Pleurodeles waltl</name>
    <name type="common">Iberian ribbed newt</name>
    <dbReference type="NCBI Taxonomy" id="8319"/>
    <lineage>
        <taxon>Eukaryota</taxon>
        <taxon>Metazoa</taxon>
        <taxon>Chordata</taxon>
        <taxon>Craniata</taxon>
        <taxon>Vertebrata</taxon>
        <taxon>Euteleostomi</taxon>
        <taxon>Amphibia</taxon>
        <taxon>Batrachia</taxon>
        <taxon>Caudata</taxon>
        <taxon>Salamandroidea</taxon>
        <taxon>Salamandridae</taxon>
        <taxon>Pleurodelinae</taxon>
        <taxon>Pleurodeles</taxon>
    </lineage>
</organism>